<dbReference type="GO" id="GO:0008703">
    <property type="term" value="F:5-amino-6-(5-phosphoribosylamino)uracil reductase activity"/>
    <property type="evidence" value="ECO:0007669"/>
    <property type="project" value="InterPro"/>
</dbReference>
<dbReference type="PANTHER" id="PTHR38011">
    <property type="entry name" value="DIHYDROFOLATE REDUCTASE FAMILY PROTEIN (AFU_ORTHOLOGUE AFUA_8G06820)"/>
    <property type="match status" value="1"/>
</dbReference>
<dbReference type="EMBL" id="CP046172">
    <property type="protein sequence ID" value="QIS08009.1"/>
    <property type="molecule type" value="Genomic_DNA"/>
</dbReference>
<organism evidence="2 3">
    <name type="scientific">Nocardia arthritidis</name>
    <dbReference type="NCBI Taxonomy" id="228602"/>
    <lineage>
        <taxon>Bacteria</taxon>
        <taxon>Bacillati</taxon>
        <taxon>Actinomycetota</taxon>
        <taxon>Actinomycetes</taxon>
        <taxon>Mycobacteriales</taxon>
        <taxon>Nocardiaceae</taxon>
        <taxon>Nocardia</taxon>
    </lineage>
</organism>
<dbReference type="InterPro" id="IPR024072">
    <property type="entry name" value="DHFR-like_dom_sf"/>
</dbReference>
<dbReference type="SUPFAM" id="SSF53597">
    <property type="entry name" value="Dihydrofolate reductase-like"/>
    <property type="match status" value="1"/>
</dbReference>
<feature type="domain" description="Bacterial bifunctional deaminase-reductase C-terminal" evidence="1">
    <location>
        <begin position="4"/>
        <end position="183"/>
    </location>
</feature>
<dbReference type="Pfam" id="PF01872">
    <property type="entry name" value="RibD_C"/>
    <property type="match status" value="1"/>
</dbReference>
<name>A0A6G9Y476_9NOCA</name>
<keyword evidence="3" id="KW-1185">Reference proteome</keyword>
<dbReference type="Gene3D" id="3.40.430.10">
    <property type="entry name" value="Dihydrofolate Reductase, subunit A"/>
    <property type="match status" value="1"/>
</dbReference>
<dbReference type="RefSeq" id="WP_167471326.1">
    <property type="nucleotide sequence ID" value="NZ_CP046172.1"/>
</dbReference>
<dbReference type="GO" id="GO:0009231">
    <property type="term" value="P:riboflavin biosynthetic process"/>
    <property type="evidence" value="ECO:0007669"/>
    <property type="project" value="InterPro"/>
</dbReference>
<dbReference type="KEGG" id="nah:F5544_00380"/>
<evidence type="ECO:0000313" key="2">
    <source>
        <dbReference type="EMBL" id="QIS08009.1"/>
    </source>
</evidence>
<protein>
    <recommendedName>
        <fullName evidence="1">Bacterial bifunctional deaminase-reductase C-terminal domain-containing protein</fullName>
    </recommendedName>
</protein>
<dbReference type="InterPro" id="IPR002734">
    <property type="entry name" value="RibDG_C"/>
</dbReference>
<reference evidence="2 3" key="1">
    <citation type="journal article" date="2019" name="ACS Chem. Biol.">
        <title>Identification and Mobilization of a Cryptic Antibiotic Biosynthesis Gene Locus from a Human-Pathogenic Nocardia Isolate.</title>
        <authorList>
            <person name="Herisse M."/>
            <person name="Ishida K."/>
            <person name="Porter J.L."/>
            <person name="Howden B."/>
            <person name="Hertweck C."/>
            <person name="Stinear T.P."/>
            <person name="Pidot S.J."/>
        </authorList>
    </citation>
    <scope>NUCLEOTIDE SEQUENCE [LARGE SCALE GENOMIC DNA]</scope>
    <source>
        <strain evidence="2 3">AUSMDU00012717</strain>
    </source>
</reference>
<dbReference type="InterPro" id="IPR050765">
    <property type="entry name" value="Riboflavin_Biosynth_HTPR"/>
</dbReference>
<accession>A0A6G9Y476</accession>
<sequence>MRKLVALEHMTVDGYVDSGEGMGFEWTFPGMSEEVSAFAGHVIGDVDTAMYGRKTYLGMYGHWSAVPDNPDAGASDLAHADWVNNVAKVVASTTLESADWHNSRLISTDLTAAVQDLKSADGETIMIFASPVLVHSLAAADLIDEYRVFVHPVVIGGGTPLFAPKSNLGPTLAESNIFDNGVVYLRYAVA</sequence>
<proteinExistence type="predicted"/>
<evidence type="ECO:0000313" key="3">
    <source>
        <dbReference type="Proteomes" id="UP000503540"/>
    </source>
</evidence>
<gene>
    <name evidence="2" type="ORF">F5544_00380</name>
</gene>
<evidence type="ECO:0000259" key="1">
    <source>
        <dbReference type="Pfam" id="PF01872"/>
    </source>
</evidence>
<dbReference type="PANTHER" id="PTHR38011:SF11">
    <property type="entry name" value="2,5-DIAMINO-6-RIBOSYLAMINO-4(3H)-PYRIMIDINONE 5'-PHOSPHATE REDUCTASE"/>
    <property type="match status" value="1"/>
</dbReference>
<dbReference type="AlphaFoldDB" id="A0A6G9Y476"/>
<dbReference type="Proteomes" id="UP000503540">
    <property type="component" value="Chromosome"/>
</dbReference>